<reference evidence="2 3" key="1">
    <citation type="submission" date="2021-01" db="EMBL/GenBank/DDBJ databases">
        <title>Whole genome shotgun sequence of Catellatospora coxensis NBRC 107359.</title>
        <authorList>
            <person name="Komaki H."/>
            <person name="Tamura T."/>
        </authorList>
    </citation>
    <scope>NUCLEOTIDE SEQUENCE [LARGE SCALE GENOMIC DNA]</scope>
    <source>
        <strain evidence="2 3">NBRC 107359</strain>
    </source>
</reference>
<evidence type="ECO:0000313" key="2">
    <source>
        <dbReference type="EMBL" id="GIG04407.1"/>
    </source>
</evidence>
<dbReference type="Gene3D" id="3.60.70.12">
    <property type="entry name" value="L-amino peptidase D-ALA esterase/amidase"/>
    <property type="match status" value="1"/>
</dbReference>
<name>A0A8J3KJZ7_9ACTN</name>
<keyword evidence="3" id="KW-1185">Reference proteome</keyword>
<dbReference type="EMBL" id="BONI01000006">
    <property type="protein sequence ID" value="GIG04407.1"/>
    <property type="molecule type" value="Genomic_DNA"/>
</dbReference>
<dbReference type="PANTHER" id="PTHR36512">
    <property type="entry name" value="D-AMINOPEPTIDASE"/>
    <property type="match status" value="1"/>
</dbReference>
<dbReference type="Proteomes" id="UP000630887">
    <property type="component" value="Unassembled WGS sequence"/>
</dbReference>
<dbReference type="RefSeq" id="WP_203689080.1">
    <property type="nucleotide sequence ID" value="NZ_BONI01000006.1"/>
</dbReference>
<comment type="caution">
    <text evidence="2">The sequence shown here is derived from an EMBL/GenBank/DDBJ whole genome shotgun (WGS) entry which is preliminary data.</text>
</comment>
<organism evidence="2 3">
    <name type="scientific">Catellatospora coxensis</name>
    <dbReference type="NCBI Taxonomy" id="310354"/>
    <lineage>
        <taxon>Bacteria</taxon>
        <taxon>Bacillati</taxon>
        <taxon>Actinomycetota</taxon>
        <taxon>Actinomycetes</taxon>
        <taxon>Micromonosporales</taxon>
        <taxon>Micromonosporaceae</taxon>
        <taxon>Catellatospora</taxon>
    </lineage>
</organism>
<accession>A0A8J3KJZ7</accession>
<dbReference type="InterPro" id="IPR005321">
    <property type="entry name" value="Peptidase_S58_DmpA"/>
</dbReference>
<gene>
    <name evidence="2" type="ORF">Cco03nite_11070</name>
</gene>
<evidence type="ECO:0000313" key="3">
    <source>
        <dbReference type="Proteomes" id="UP000630887"/>
    </source>
</evidence>
<evidence type="ECO:0000256" key="1">
    <source>
        <dbReference type="ARBA" id="ARBA00007068"/>
    </source>
</evidence>
<sequence>MPRVDDLGITIGELPSGPSRSILDVPGVGVGHTTVWRDEEPPPAGRGVARTGVTVLDPGGNAFREPIPAGGAVLNGAGECTGFMSAQEWGLVETPIFLTSSMQLGRVYDAACELLMESEPGIGDDDVVIPVVAECDDSFLSESRRMQVTRDDVAAALDAARASAASAAADRAAGLPTAAPAEGAVGSGTGMSCLGFKGGIGTASRVLPSGHTLGVLVMTNFGERGRLTVAGVPVGRLLPPAPAPTAPPAGSCIVIVITDAPIDPAGCRRLARRAGLGLARTGSTAHHASGEIFLALATGLRAPRGTASTVIPLQGRQLDPFFAAVVEATEESVLNSLLNAPTVVGRSGNSSEGLPVDRVAALLARHS</sequence>
<dbReference type="AlphaFoldDB" id="A0A8J3KJZ7"/>
<dbReference type="InterPro" id="IPR016117">
    <property type="entry name" value="ArgJ-like_dom_sf"/>
</dbReference>
<protein>
    <submittedName>
        <fullName evidence="2">D-aminopeptidase</fullName>
    </submittedName>
</protein>
<dbReference type="Pfam" id="PF03576">
    <property type="entry name" value="Peptidase_S58"/>
    <property type="match status" value="1"/>
</dbReference>
<comment type="similarity">
    <text evidence="1">Belongs to the peptidase S58 family.</text>
</comment>
<dbReference type="PANTHER" id="PTHR36512:SF3">
    <property type="entry name" value="BLR5678 PROTEIN"/>
    <property type="match status" value="1"/>
</dbReference>
<proteinExistence type="inferred from homology"/>
<dbReference type="GO" id="GO:0004177">
    <property type="term" value="F:aminopeptidase activity"/>
    <property type="evidence" value="ECO:0007669"/>
    <property type="project" value="TreeGrafter"/>
</dbReference>
<dbReference type="SUPFAM" id="SSF56266">
    <property type="entry name" value="DmpA/ArgJ-like"/>
    <property type="match status" value="1"/>
</dbReference>